<feature type="region of interest" description="Disordered" evidence="3">
    <location>
        <begin position="61"/>
        <end position="83"/>
    </location>
</feature>
<accession>S3DXI1</accession>
<dbReference type="GO" id="GO:0005634">
    <property type="term" value="C:nucleus"/>
    <property type="evidence" value="ECO:0007669"/>
    <property type="project" value="UniProtKB-SubCell"/>
</dbReference>
<dbReference type="CDD" id="cd12148">
    <property type="entry name" value="fungal_TF_MHR"/>
    <property type="match status" value="1"/>
</dbReference>
<evidence type="ECO:0000313" key="6">
    <source>
        <dbReference type="Proteomes" id="UP000016922"/>
    </source>
</evidence>
<dbReference type="InterPro" id="IPR007219">
    <property type="entry name" value="XnlR_reg_dom"/>
</dbReference>
<feature type="compositionally biased region" description="Pro residues" evidence="3">
    <location>
        <begin position="660"/>
        <end position="671"/>
    </location>
</feature>
<dbReference type="OMA" id="QSCRYLI"/>
<dbReference type="PANTHER" id="PTHR31001:SF40">
    <property type="entry name" value="ZN(II)2CYS6 TRANSCRIPTION FACTOR (EUROFUNG)"/>
    <property type="match status" value="1"/>
</dbReference>
<dbReference type="GO" id="GO:0003677">
    <property type="term" value="F:DNA binding"/>
    <property type="evidence" value="ECO:0007669"/>
    <property type="project" value="InterPro"/>
</dbReference>
<gene>
    <name evidence="5" type="ORF">GLAREA_04045</name>
</gene>
<proteinExistence type="predicted"/>
<dbReference type="GeneID" id="19463100"/>
<dbReference type="OrthoDB" id="4898680at2759"/>
<keyword evidence="6" id="KW-1185">Reference proteome</keyword>
<dbReference type="GO" id="GO:0006351">
    <property type="term" value="P:DNA-templated transcription"/>
    <property type="evidence" value="ECO:0007669"/>
    <property type="project" value="InterPro"/>
</dbReference>
<dbReference type="Proteomes" id="UP000016922">
    <property type="component" value="Unassembled WGS sequence"/>
</dbReference>
<dbReference type="GO" id="GO:0008270">
    <property type="term" value="F:zinc ion binding"/>
    <property type="evidence" value="ECO:0007669"/>
    <property type="project" value="InterPro"/>
</dbReference>
<name>S3DXI1_GLAL2</name>
<evidence type="ECO:0000256" key="3">
    <source>
        <dbReference type="SAM" id="MobiDB-lite"/>
    </source>
</evidence>
<dbReference type="SMART" id="SM00906">
    <property type="entry name" value="Fungal_trans"/>
    <property type="match status" value="1"/>
</dbReference>
<dbReference type="AlphaFoldDB" id="S3DXI1"/>
<dbReference type="eggNOG" id="ENOG502SI1U">
    <property type="taxonomic scope" value="Eukaryota"/>
</dbReference>
<reference evidence="5 6" key="1">
    <citation type="journal article" date="2013" name="BMC Genomics">
        <title>Genomics-driven discovery of the pneumocandin biosynthetic gene cluster in the fungus Glarea lozoyensis.</title>
        <authorList>
            <person name="Chen L."/>
            <person name="Yue Q."/>
            <person name="Zhang X."/>
            <person name="Xiang M."/>
            <person name="Wang C."/>
            <person name="Li S."/>
            <person name="Che Y."/>
            <person name="Ortiz-Lopez F.J."/>
            <person name="Bills G.F."/>
            <person name="Liu X."/>
            <person name="An Z."/>
        </authorList>
    </citation>
    <scope>NUCLEOTIDE SEQUENCE [LARGE SCALE GENOMIC DNA]</scope>
    <source>
        <strain evidence="6">ATCC 20868 / MF5171</strain>
    </source>
</reference>
<comment type="subcellular location">
    <subcellularLocation>
        <location evidence="1">Nucleus</location>
    </subcellularLocation>
</comment>
<feature type="region of interest" description="Disordered" evidence="3">
    <location>
        <begin position="660"/>
        <end position="687"/>
    </location>
</feature>
<keyword evidence="2" id="KW-0539">Nucleus</keyword>
<organism evidence="5 6">
    <name type="scientific">Glarea lozoyensis (strain ATCC 20868 / MF5171)</name>
    <dbReference type="NCBI Taxonomy" id="1116229"/>
    <lineage>
        <taxon>Eukaryota</taxon>
        <taxon>Fungi</taxon>
        <taxon>Dikarya</taxon>
        <taxon>Ascomycota</taxon>
        <taxon>Pezizomycotina</taxon>
        <taxon>Leotiomycetes</taxon>
        <taxon>Helotiales</taxon>
        <taxon>Helotiaceae</taxon>
        <taxon>Glarea</taxon>
    </lineage>
</organism>
<protein>
    <recommendedName>
        <fullName evidence="4">Xylanolytic transcriptional activator regulatory domain-containing protein</fullName>
    </recommendedName>
</protein>
<evidence type="ECO:0000313" key="5">
    <source>
        <dbReference type="EMBL" id="EPE31078.1"/>
    </source>
</evidence>
<feature type="compositionally biased region" description="Low complexity" evidence="3">
    <location>
        <begin position="61"/>
        <end position="73"/>
    </location>
</feature>
<dbReference type="Pfam" id="PF04082">
    <property type="entry name" value="Fungal_trans"/>
    <property type="match status" value="1"/>
</dbReference>
<evidence type="ECO:0000256" key="1">
    <source>
        <dbReference type="ARBA" id="ARBA00004123"/>
    </source>
</evidence>
<evidence type="ECO:0000256" key="2">
    <source>
        <dbReference type="ARBA" id="ARBA00023242"/>
    </source>
</evidence>
<feature type="domain" description="Xylanolytic transcriptional activator regulatory" evidence="4">
    <location>
        <begin position="351"/>
        <end position="424"/>
    </location>
</feature>
<dbReference type="PANTHER" id="PTHR31001">
    <property type="entry name" value="UNCHARACTERIZED TRANSCRIPTIONAL REGULATORY PROTEIN"/>
    <property type="match status" value="1"/>
</dbReference>
<dbReference type="RefSeq" id="XP_008082489.1">
    <property type="nucleotide sequence ID" value="XM_008084298.1"/>
</dbReference>
<dbReference type="EMBL" id="KE145363">
    <property type="protein sequence ID" value="EPE31078.1"/>
    <property type="molecule type" value="Genomic_DNA"/>
</dbReference>
<dbReference type="KEGG" id="glz:GLAREA_04045"/>
<dbReference type="InterPro" id="IPR050613">
    <property type="entry name" value="Sec_Metabolite_Reg"/>
</dbReference>
<evidence type="ECO:0000259" key="4">
    <source>
        <dbReference type="SMART" id="SM00906"/>
    </source>
</evidence>
<dbReference type="HOGENOM" id="CLU_013296_1_1_1"/>
<dbReference type="STRING" id="1116229.S3DXI1"/>
<sequence>MACDHTLPVCDRCKRRKVVAKCIYLSAPMTRPSVTGSLPRTAQELSEEENRVLPHKLTPASTISSTPIASPSPQLASPTSAVRHRATIPRTPSSNDIPQSKSAGGFFGPTSFSAVFLENKHSFGADNADINITNDSAERDPLQSLESLQSQTFLMLAGSLDHGCNPRIALGAKLLKAFPDRHTFNFLLEWFYEKCHEQSILKHAVMSCAESIWSTYGHFLKEPRSKEGMERFSKILCENSQKVLQEPSGSQDYAKWLDSFSGDNLRWEILGLVYSALTSATLSLPERDAFFCTQKGSRRDRKVFAVEMKDCVQACVTLSNYMDLINFPMVALLAKNLVLQTVISGDTSLVVWRQLGDLLSSSTALGLHRQVDNGQPVTFLTEQKKRLFSVIFNMDKSSSLLTGRPPALSYRYTRFTHPLDLSDDQIMAGGTVLADAIARLDPDGWNVDGKIYQATKARARGKLSIVLDEILELSLGDFNDCTEQRITHLLAKLTQTYEDFPSFLKFSLSDPGVKNMPDKIFWNTLTLRLTFLEHRLLLERLAHKQNILGGQSMVDCAREILELVVLIWVQRDRIVEHQHDFDWMLMCWGVPSAGVLCVELLKQLKHPHLPGPKIARSEIVQNLSLLIGFLEWVRPAAGNYQLCGRMRLIIKRILDQILDPSPPSSQPPPASAPLQEVATPQAPAVDTHMGGQQFDSAMTAGMNAGLMVGPFDTAIPPPAAFDTANYDGLLDDLDWLNNVDWGRGPYHDLNTGQDLTAVRWSGTGGF</sequence>